<organism evidence="2 3">
    <name type="scientific">Hyaloscypha variabilis (strain UAMH 11265 / GT02V1 / F)</name>
    <name type="common">Meliniomyces variabilis</name>
    <dbReference type="NCBI Taxonomy" id="1149755"/>
    <lineage>
        <taxon>Eukaryota</taxon>
        <taxon>Fungi</taxon>
        <taxon>Dikarya</taxon>
        <taxon>Ascomycota</taxon>
        <taxon>Pezizomycotina</taxon>
        <taxon>Leotiomycetes</taxon>
        <taxon>Helotiales</taxon>
        <taxon>Hyaloscyphaceae</taxon>
        <taxon>Hyaloscypha</taxon>
        <taxon>Hyaloscypha variabilis</taxon>
    </lineage>
</organism>
<evidence type="ECO:0000313" key="2">
    <source>
        <dbReference type="EMBL" id="PMD41339.1"/>
    </source>
</evidence>
<feature type="non-terminal residue" evidence="2">
    <location>
        <position position="344"/>
    </location>
</feature>
<dbReference type="InterPro" id="IPR010730">
    <property type="entry name" value="HET"/>
</dbReference>
<evidence type="ECO:0000313" key="3">
    <source>
        <dbReference type="Proteomes" id="UP000235786"/>
    </source>
</evidence>
<dbReference type="STRING" id="1149755.A0A2J6RS40"/>
<accession>A0A2J6RS40</accession>
<feature type="domain" description="Heterokaryon incompatibility" evidence="1">
    <location>
        <begin position="52"/>
        <end position="196"/>
    </location>
</feature>
<proteinExistence type="predicted"/>
<dbReference type="Pfam" id="PF06985">
    <property type="entry name" value="HET"/>
    <property type="match status" value="1"/>
</dbReference>
<dbReference type="EMBL" id="KZ613944">
    <property type="protein sequence ID" value="PMD41339.1"/>
    <property type="molecule type" value="Genomic_DNA"/>
</dbReference>
<evidence type="ECO:0000259" key="1">
    <source>
        <dbReference type="Pfam" id="PF06985"/>
    </source>
</evidence>
<sequence>MPHLIKEWIKECENHHGHDLSILAPRYKHAVEIVLVDVVDKKLVRASSSWRFLTLSYVWGKAALEMTTTANRAARGQQGAFLKLNLPRLISDAMLLVSQLGERYLWVDCLCIEQDNLSQKLSQISQMDVIYSQSLLTLVALSSEDAGSCLPGVRPGTRSFFRAQEYSFDRDIYALYPRLLELSEATVYESRGWTFQQRLLSRRCLFLTECDMYYTCHSSLSRETGANSARGEENVFRDKFKNIFSQCSSCSMPDWPRTFSLYASETFALYASLVHEYSKRDLSDDTDVINAFSGISAVLGHILDSGSVSGLIECVLDNCLLWVPGDSKTHSRNLDFPSWSWAGW</sequence>
<dbReference type="PANTHER" id="PTHR33112:SF12">
    <property type="entry name" value="HETEROKARYON INCOMPATIBILITY DOMAIN-CONTAINING PROTEIN"/>
    <property type="match status" value="1"/>
</dbReference>
<gene>
    <name evidence="2" type="ORF">L207DRAFT_425729</name>
</gene>
<dbReference type="AlphaFoldDB" id="A0A2J6RS40"/>
<reference evidence="2 3" key="1">
    <citation type="submission" date="2016-04" db="EMBL/GenBank/DDBJ databases">
        <title>A degradative enzymes factory behind the ericoid mycorrhizal symbiosis.</title>
        <authorList>
            <consortium name="DOE Joint Genome Institute"/>
            <person name="Martino E."/>
            <person name="Morin E."/>
            <person name="Grelet G."/>
            <person name="Kuo A."/>
            <person name="Kohler A."/>
            <person name="Daghino S."/>
            <person name="Barry K."/>
            <person name="Choi C."/>
            <person name="Cichocki N."/>
            <person name="Clum A."/>
            <person name="Copeland A."/>
            <person name="Hainaut M."/>
            <person name="Haridas S."/>
            <person name="Labutti K."/>
            <person name="Lindquist E."/>
            <person name="Lipzen A."/>
            <person name="Khouja H.-R."/>
            <person name="Murat C."/>
            <person name="Ohm R."/>
            <person name="Olson A."/>
            <person name="Spatafora J."/>
            <person name="Veneault-Fourrey C."/>
            <person name="Henrissat B."/>
            <person name="Grigoriev I."/>
            <person name="Martin F."/>
            <person name="Perotto S."/>
        </authorList>
    </citation>
    <scope>NUCLEOTIDE SEQUENCE [LARGE SCALE GENOMIC DNA]</scope>
    <source>
        <strain evidence="2 3">F</strain>
    </source>
</reference>
<protein>
    <submittedName>
        <fullName evidence="2">HET-domain-containing protein</fullName>
    </submittedName>
</protein>
<dbReference type="Proteomes" id="UP000235786">
    <property type="component" value="Unassembled WGS sequence"/>
</dbReference>
<name>A0A2J6RS40_HYAVF</name>
<dbReference type="OrthoDB" id="5428863at2759"/>
<dbReference type="PANTHER" id="PTHR33112">
    <property type="entry name" value="DOMAIN PROTEIN, PUTATIVE-RELATED"/>
    <property type="match status" value="1"/>
</dbReference>
<keyword evidence="3" id="KW-1185">Reference proteome</keyword>